<keyword evidence="3" id="KW-0687">Ribonucleoprotein</keyword>
<sequence>MDNFEQLLSESMVNFQHKPNEIIEAEVIFVDRHKIIVDVGLHTEGHISRDEFVEPPSVGDKIKVVVEALDDGDGQLKITHREVMLREQSEHIPDMVANNEIVDAKVVSLANAGLNVQVGYLTGFIPRKLVDVVPVQDLEQFINQMVRVKVLSHDSTHDNLVVSRKAAILDERGGIVPALDRELNVGDTVEGKVINIKRYGAFIDIGGVSPLLHASDLSWDINDAKPEDFAIGDRLQVIVKHKDSDTNRYFLSVKHLNMSAWEEAKKALEVGSTRTAKVVKVEENGDIRVSVGGVSGVVKAHDVSWTRMTTSSINAEFRRGSEIEVKVVGFDDTFGFEDVLVSRKDCIENPWNFISKKFKEGDIIDASVKSVGDKMIFINVHEDVDAIVPTREISWVNSRDAILDINVGDTVKAVLTSIDIEDRRVVASIKQTEENPFNTIKRGSKISGVVSAIAKNGDVQVKCLVGNREQMGVILGRNAVPSRAYKSDEVYEIGQKVDGTVINVLANGLVSLNVSNKWDKKSSQNSAIKEAMKAAKAEA</sequence>
<evidence type="ECO:0000256" key="2">
    <source>
        <dbReference type="ARBA" id="ARBA00022980"/>
    </source>
</evidence>
<proteinExistence type="inferred from homology"/>
<evidence type="ECO:0000313" key="5">
    <source>
        <dbReference type="EMBL" id="MDS1820790.1"/>
    </source>
</evidence>
<organism evidence="5 6">
    <name type="scientific">Vibrio parahaemolyticus</name>
    <dbReference type="NCBI Taxonomy" id="670"/>
    <lineage>
        <taxon>Bacteria</taxon>
        <taxon>Pseudomonadati</taxon>
        <taxon>Pseudomonadota</taxon>
        <taxon>Gammaproteobacteria</taxon>
        <taxon>Vibrionales</taxon>
        <taxon>Vibrionaceae</taxon>
        <taxon>Vibrio</taxon>
    </lineage>
</organism>
<feature type="domain" description="S1 motif" evidence="4">
    <location>
        <begin position="271"/>
        <end position="344"/>
    </location>
</feature>
<dbReference type="PROSITE" id="PS50126">
    <property type="entry name" value="S1"/>
    <property type="match status" value="5"/>
</dbReference>
<evidence type="ECO:0000313" key="6">
    <source>
        <dbReference type="Proteomes" id="UP001253193"/>
    </source>
</evidence>
<comment type="caution">
    <text evidence="5">The sequence shown here is derived from an EMBL/GenBank/DDBJ whole genome shotgun (WGS) entry which is preliminary data.</text>
</comment>
<dbReference type="Pfam" id="PF00575">
    <property type="entry name" value="S1"/>
    <property type="match status" value="4"/>
</dbReference>
<dbReference type="Proteomes" id="UP001253193">
    <property type="component" value="Unassembled WGS sequence"/>
</dbReference>
<feature type="domain" description="S1 motif" evidence="4">
    <location>
        <begin position="361"/>
        <end position="430"/>
    </location>
</feature>
<name>A0AAW8PY66_VIBPH</name>
<dbReference type="GO" id="GO:0005840">
    <property type="term" value="C:ribosome"/>
    <property type="evidence" value="ECO:0007669"/>
    <property type="project" value="UniProtKB-KW"/>
</dbReference>
<dbReference type="GO" id="GO:1990904">
    <property type="term" value="C:ribonucleoprotein complex"/>
    <property type="evidence" value="ECO:0007669"/>
    <property type="project" value="UniProtKB-KW"/>
</dbReference>
<dbReference type="PRINTS" id="PR00681">
    <property type="entry name" value="RIBOSOMALS1"/>
</dbReference>
<accession>A0AAW8PY66</accession>
<reference evidence="5" key="1">
    <citation type="submission" date="2023-06" db="EMBL/GenBank/DDBJ databases">
        <title>Genomic Diversity of Vibrio spp. and Metagenomic Analysis of Pathogens in Florida Gulf Coastal Waters Following Hurricane Ian.</title>
        <authorList>
            <person name="Brumfield K.D."/>
        </authorList>
    </citation>
    <scope>NUCLEOTIDE SEQUENCE</scope>
    <source>
        <strain evidence="5">WBS2B-138</strain>
    </source>
</reference>
<feature type="domain" description="S1 motif" evidence="4">
    <location>
        <begin position="99"/>
        <end position="165"/>
    </location>
</feature>
<dbReference type="InterPro" id="IPR050437">
    <property type="entry name" value="Ribos_protein_bS1-like"/>
</dbReference>
<dbReference type="InterPro" id="IPR003029">
    <property type="entry name" value="S1_domain"/>
</dbReference>
<evidence type="ECO:0000259" key="4">
    <source>
        <dbReference type="PROSITE" id="PS50126"/>
    </source>
</evidence>
<evidence type="ECO:0000256" key="3">
    <source>
        <dbReference type="ARBA" id="ARBA00023274"/>
    </source>
</evidence>
<comment type="similarity">
    <text evidence="1">Belongs to the bacterial ribosomal protein bS1 family.</text>
</comment>
<protein>
    <submittedName>
        <fullName evidence="5">S1 RNA-binding domain-containing protein</fullName>
    </submittedName>
</protein>
<dbReference type="SMART" id="SM00316">
    <property type="entry name" value="S1"/>
    <property type="match status" value="6"/>
</dbReference>
<dbReference type="GO" id="GO:0006412">
    <property type="term" value="P:translation"/>
    <property type="evidence" value="ECO:0007669"/>
    <property type="project" value="TreeGrafter"/>
</dbReference>
<dbReference type="RefSeq" id="WP_311019567.1">
    <property type="nucleotide sequence ID" value="NZ_JAUHGG010000003.1"/>
</dbReference>
<dbReference type="GO" id="GO:0003729">
    <property type="term" value="F:mRNA binding"/>
    <property type="evidence" value="ECO:0007669"/>
    <property type="project" value="TreeGrafter"/>
</dbReference>
<feature type="domain" description="S1 motif" evidence="4">
    <location>
        <begin position="186"/>
        <end position="254"/>
    </location>
</feature>
<dbReference type="InterPro" id="IPR012340">
    <property type="entry name" value="NA-bd_OB-fold"/>
</dbReference>
<dbReference type="EMBL" id="JAUHGG010000003">
    <property type="protein sequence ID" value="MDS1820790.1"/>
    <property type="molecule type" value="Genomic_DNA"/>
</dbReference>
<dbReference type="PANTHER" id="PTHR10724:SF7">
    <property type="entry name" value="SMALL RIBOSOMAL SUBUNIT PROTEIN BS1C"/>
    <property type="match status" value="1"/>
</dbReference>
<dbReference type="PANTHER" id="PTHR10724">
    <property type="entry name" value="30S RIBOSOMAL PROTEIN S1"/>
    <property type="match status" value="1"/>
</dbReference>
<dbReference type="GO" id="GO:0003735">
    <property type="term" value="F:structural constituent of ribosome"/>
    <property type="evidence" value="ECO:0007669"/>
    <property type="project" value="TreeGrafter"/>
</dbReference>
<evidence type="ECO:0000256" key="1">
    <source>
        <dbReference type="ARBA" id="ARBA00006767"/>
    </source>
</evidence>
<feature type="domain" description="S1 motif" evidence="4">
    <location>
        <begin position="20"/>
        <end position="81"/>
    </location>
</feature>
<dbReference type="Gene3D" id="2.40.50.140">
    <property type="entry name" value="Nucleic acid-binding proteins"/>
    <property type="match status" value="5"/>
</dbReference>
<gene>
    <name evidence="5" type="ORF">QX249_09000</name>
</gene>
<dbReference type="CDD" id="cd04465">
    <property type="entry name" value="S1_RPS1_repeat_ec2_hs2"/>
    <property type="match status" value="1"/>
</dbReference>
<dbReference type="SUPFAM" id="SSF50249">
    <property type="entry name" value="Nucleic acid-binding proteins"/>
    <property type="match status" value="5"/>
</dbReference>
<dbReference type="InterPro" id="IPR035104">
    <property type="entry name" value="Ribosomal_protein_S1-like"/>
</dbReference>
<keyword evidence="2" id="KW-0689">Ribosomal protein</keyword>
<dbReference type="AlphaFoldDB" id="A0AAW8PY66"/>